<dbReference type="AlphaFoldDB" id="A0A242MAU8"/>
<gene>
    <name evidence="2" type="ORF">PAMC26510_30225</name>
</gene>
<reference evidence="2 3" key="1">
    <citation type="submission" date="2017-03" db="EMBL/GenBank/DDBJ databases">
        <title>Genome analysis of strain PAMC 26510.</title>
        <authorList>
            <person name="Oh H.-M."/>
            <person name="Yang J.-A."/>
        </authorList>
    </citation>
    <scope>NUCLEOTIDE SEQUENCE [LARGE SCALE GENOMIC DNA]</scope>
    <source>
        <strain evidence="2 3">PAMC 26510</strain>
    </source>
</reference>
<dbReference type="InterPro" id="IPR047951">
    <property type="entry name" value="Transpos_ISL3"/>
</dbReference>
<dbReference type="Pfam" id="PF01610">
    <property type="entry name" value="DDE_Tnp_ISL3"/>
    <property type="match status" value="1"/>
</dbReference>
<proteinExistence type="predicted"/>
<feature type="domain" description="Transposase IS204/IS1001/IS1096/IS1165 DDE" evidence="1">
    <location>
        <begin position="2"/>
        <end position="177"/>
    </location>
</feature>
<protein>
    <submittedName>
        <fullName evidence="2">Mobile element protein</fullName>
    </submittedName>
</protein>
<dbReference type="PANTHER" id="PTHR33498">
    <property type="entry name" value="TRANSPOSASE FOR INSERTION SEQUENCE ELEMENT IS1557"/>
    <property type="match status" value="1"/>
</dbReference>
<evidence type="ECO:0000313" key="3">
    <source>
        <dbReference type="Proteomes" id="UP000194546"/>
    </source>
</evidence>
<sequence length="200" mass="22601">MSIDMSPAFIKGVSTELPNAQITFDKFHVVGHANAAVDKTRRIEQRTDKSLKGMRWTLLKDVFSLKPAAGAALHGLINAPKLTRTARAWIYKEQLRALLDRKQINVMRDSLKHWCVCVMRSKVEPMKEVAGLVRRHMEGIVAWAQTRQTNGFLEAINGLFQAAKRRARGFTRLSTIKTIIFLIAGKLDFQAINPHARQPT</sequence>
<dbReference type="EMBL" id="NBTY01000185">
    <property type="protein sequence ID" value="OTP67828.1"/>
    <property type="molecule type" value="Genomic_DNA"/>
</dbReference>
<accession>A0A242MAU8</accession>
<name>A0A242MAU8_CABSO</name>
<evidence type="ECO:0000259" key="1">
    <source>
        <dbReference type="Pfam" id="PF01610"/>
    </source>
</evidence>
<dbReference type="Proteomes" id="UP000194546">
    <property type="component" value="Unassembled WGS sequence"/>
</dbReference>
<evidence type="ECO:0000313" key="2">
    <source>
        <dbReference type="EMBL" id="OTP67828.1"/>
    </source>
</evidence>
<dbReference type="InterPro" id="IPR002560">
    <property type="entry name" value="Transposase_DDE"/>
</dbReference>
<comment type="caution">
    <text evidence="2">The sequence shown here is derived from an EMBL/GenBank/DDBJ whole genome shotgun (WGS) entry which is preliminary data.</text>
</comment>
<dbReference type="PANTHER" id="PTHR33498:SF1">
    <property type="entry name" value="TRANSPOSASE FOR INSERTION SEQUENCE ELEMENT IS1557"/>
    <property type="match status" value="1"/>
</dbReference>
<organism evidence="2 3">
    <name type="scientific">Caballeronia sordidicola</name>
    <name type="common">Burkholderia sordidicola</name>
    <dbReference type="NCBI Taxonomy" id="196367"/>
    <lineage>
        <taxon>Bacteria</taxon>
        <taxon>Pseudomonadati</taxon>
        <taxon>Pseudomonadota</taxon>
        <taxon>Betaproteobacteria</taxon>
        <taxon>Burkholderiales</taxon>
        <taxon>Burkholderiaceae</taxon>
        <taxon>Caballeronia</taxon>
    </lineage>
</organism>